<proteinExistence type="predicted"/>
<dbReference type="EMBL" id="SCWB01000013">
    <property type="protein sequence ID" value="TDM07717.1"/>
    <property type="molecule type" value="Genomic_DNA"/>
</dbReference>
<keyword evidence="5" id="KW-1185">Reference proteome</keyword>
<evidence type="ECO:0000313" key="4">
    <source>
        <dbReference type="EMBL" id="TDM07717.1"/>
    </source>
</evidence>
<name>A0A4V3BET8_9STAP</name>
<dbReference type="Gene3D" id="3.40.600.10">
    <property type="entry name" value="DNA mismatch repair MutH/Restriction endonuclease, type II"/>
    <property type="match status" value="1"/>
</dbReference>
<dbReference type="RefSeq" id="WP_133444232.1">
    <property type="nucleotide sequence ID" value="NZ_SCWB01000013.1"/>
</dbReference>
<evidence type="ECO:0000256" key="3">
    <source>
        <dbReference type="ARBA" id="ARBA00022801"/>
    </source>
</evidence>
<dbReference type="InterPro" id="IPR037057">
    <property type="entry name" value="DNA_rep_MutH/T2_RE_sf"/>
</dbReference>
<keyword evidence="2" id="KW-0255">Endonuclease</keyword>
<reference evidence="4 5" key="1">
    <citation type="submission" date="2019-01" db="EMBL/GenBank/DDBJ databases">
        <title>Draft genome sequences of the type strains of six Macrococcus species.</title>
        <authorList>
            <person name="Mazhar S."/>
            <person name="Altermann E."/>
            <person name="Hill C."/>
            <person name="Mcauliffe O."/>
        </authorList>
    </citation>
    <scope>NUCLEOTIDE SEQUENCE [LARGE SCALE GENOMIC DNA]</scope>
    <source>
        <strain evidence="4 5">CCM4815</strain>
    </source>
</reference>
<dbReference type="AlphaFoldDB" id="A0A4V3BET8"/>
<keyword evidence="3" id="KW-0378">Hydrolase</keyword>
<evidence type="ECO:0000256" key="1">
    <source>
        <dbReference type="ARBA" id="ARBA00022722"/>
    </source>
</evidence>
<organism evidence="4 5">
    <name type="scientific">Macrococcus lamae</name>
    <dbReference type="NCBI Taxonomy" id="198484"/>
    <lineage>
        <taxon>Bacteria</taxon>
        <taxon>Bacillati</taxon>
        <taxon>Bacillota</taxon>
        <taxon>Bacilli</taxon>
        <taxon>Bacillales</taxon>
        <taxon>Staphylococcaceae</taxon>
        <taxon>Macrococcus</taxon>
    </lineage>
</organism>
<comment type="caution">
    <text evidence="4">The sequence shown here is derived from an EMBL/GenBank/DDBJ whole genome shotgun (WGS) entry which is preliminary data.</text>
</comment>
<keyword evidence="1" id="KW-0540">Nuclease</keyword>
<evidence type="ECO:0000256" key="2">
    <source>
        <dbReference type="ARBA" id="ARBA00022759"/>
    </source>
</evidence>
<dbReference type="GO" id="GO:0003677">
    <property type="term" value="F:DNA binding"/>
    <property type="evidence" value="ECO:0007669"/>
    <property type="project" value="InterPro"/>
</dbReference>
<sequence length="71" mass="8224">MINENELYNKLDDRLKPFLNKSIKEIKNTLGIEIDKNKNSLVTLSKIMIGLNSNNININDNGQRKRIILKL</sequence>
<dbReference type="GO" id="GO:0016787">
    <property type="term" value="F:hydrolase activity"/>
    <property type="evidence" value="ECO:0007669"/>
    <property type="project" value="UniProtKB-KW"/>
</dbReference>
<dbReference type="GO" id="GO:0004519">
    <property type="term" value="F:endonuclease activity"/>
    <property type="evidence" value="ECO:0007669"/>
    <property type="project" value="UniProtKB-KW"/>
</dbReference>
<dbReference type="Proteomes" id="UP000294802">
    <property type="component" value="Unassembled WGS sequence"/>
</dbReference>
<evidence type="ECO:0000313" key="5">
    <source>
        <dbReference type="Proteomes" id="UP000294802"/>
    </source>
</evidence>
<accession>A0A4V3BET8</accession>
<protein>
    <submittedName>
        <fullName evidence="4">Uncharacterized protein</fullName>
    </submittedName>
</protein>
<gene>
    <name evidence="4" type="ORF">ERX29_08215</name>
</gene>